<protein>
    <submittedName>
        <fullName evidence="3">Benzoate-CoA ligase</fullName>
        <ecNumber evidence="3">6.2.1.25</ecNumber>
    </submittedName>
</protein>
<dbReference type="Pfam" id="PF00501">
    <property type="entry name" value="AMP-binding"/>
    <property type="match status" value="1"/>
</dbReference>
<dbReference type="InterPro" id="IPR000873">
    <property type="entry name" value="AMP-dep_synth/lig_dom"/>
</dbReference>
<gene>
    <name evidence="3" type="ORF">HNQ99_001030</name>
</gene>
<keyword evidence="1 3" id="KW-0436">Ligase</keyword>
<dbReference type="EMBL" id="JACHOV010000003">
    <property type="protein sequence ID" value="MBB4640737.1"/>
    <property type="molecule type" value="Genomic_DNA"/>
</dbReference>
<dbReference type="Gene3D" id="3.30.300.30">
    <property type="match status" value="1"/>
</dbReference>
<comment type="caution">
    <text evidence="3">The sequence shown here is derived from an EMBL/GenBank/DDBJ whole genome shotgun (WGS) entry which is preliminary data.</text>
</comment>
<feature type="domain" description="AMP-dependent synthetase/ligase" evidence="2">
    <location>
        <begin position="24"/>
        <end position="378"/>
    </location>
</feature>
<evidence type="ECO:0000256" key="1">
    <source>
        <dbReference type="ARBA" id="ARBA00022598"/>
    </source>
</evidence>
<sequence length="520" mass="56606">MTTLERSSTDVGIGRWNIAARLLADKSPTAIAFLTPDRCITYGDLDKSVRQTASALVAVGIAAGDRVLLLLDDDLELVVLFLASLAIGAIPAILSPRQDEKNLVSIMDGSRPRAIFIGTGDETRMHVATKAAGLASAIIVIERFVGMTNPIGFPGAGADPTWSDFVEKDPEALSFLQYTSGSSGEPKGVMHASRAALEGCRMIGEALFGMDSNDIIYATSKTFFGFGQGASILFPLYAGASAILDPRWAQPHLVVENIKRFRPTMVFAVPSLYRRLLTEERSLFESARAVVASGASLPHHLKAAFEQRFGSRLYEGYGSTELFHLSAADYPESTPEGSLGRVLPDIQVEIRDAAGNPVEAGEIGELHVHSPARSIGYLGRDDLTAERFDHGWFATGDLFSRDECGFLYFKGRSDDRFKVYGRWVSPFEIESLVKHSCPNLVEAIVVPASEADGEIRPVLFTVEGKTDGIAIDTPYNIIAKRLERYKRPILHLQIAELPTNNNGKLCRQTLMAVAREALAN</sequence>
<dbReference type="GO" id="GO:0044550">
    <property type="term" value="P:secondary metabolite biosynthetic process"/>
    <property type="evidence" value="ECO:0007669"/>
    <property type="project" value="TreeGrafter"/>
</dbReference>
<dbReference type="GO" id="GO:0018858">
    <property type="term" value="F:benzoate-CoA ligase activity"/>
    <property type="evidence" value="ECO:0007669"/>
    <property type="project" value="UniProtKB-EC"/>
</dbReference>
<accession>A0A840HSZ5</accession>
<keyword evidence="4" id="KW-1185">Reference proteome</keyword>
<dbReference type="AlphaFoldDB" id="A0A840HSZ5"/>
<dbReference type="RefSeq" id="WP_184474568.1">
    <property type="nucleotide sequence ID" value="NZ_JACHOV010000003.1"/>
</dbReference>
<dbReference type="InterPro" id="IPR042099">
    <property type="entry name" value="ANL_N_sf"/>
</dbReference>
<dbReference type="Gene3D" id="3.40.50.12780">
    <property type="entry name" value="N-terminal domain of ligase-like"/>
    <property type="match status" value="1"/>
</dbReference>
<evidence type="ECO:0000313" key="3">
    <source>
        <dbReference type="EMBL" id="MBB4640737.1"/>
    </source>
</evidence>
<dbReference type="PANTHER" id="PTHR43352:SF1">
    <property type="entry name" value="ANTHRANILATE--COA LIGASE"/>
    <property type="match status" value="1"/>
</dbReference>
<dbReference type="PANTHER" id="PTHR43352">
    <property type="entry name" value="ACETYL-COA SYNTHETASE"/>
    <property type="match status" value="1"/>
</dbReference>
<dbReference type="EC" id="6.2.1.25" evidence="3"/>
<dbReference type="InterPro" id="IPR020845">
    <property type="entry name" value="AMP-binding_CS"/>
</dbReference>
<evidence type="ECO:0000259" key="2">
    <source>
        <dbReference type="Pfam" id="PF00501"/>
    </source>
</evidence>
<dbReference type="SUPFAM" id="SSF56801">
    <property type="entry name" value="Acetyl-CoA synthetase-like"/>
    <property type="match status" value="1"/>
</dbReference>
<organism evidence="3 4">
    <name type="scientific">Rhizorhapis suberifaciens</name>
    <name type="common">corky root of lettuce</name>
    <dbReference type="NCBI Taxonomy" id="13656"/>
    <lineage>
        <taxon>Bacteria</taxon>
        <taxon>Pseudomonadati</taxon>
        <taxon>Pseudomonadota</taxon>
        <taxon>Alphaproteobacteria</taxon>
        <taxon>Sphingomonadales</taxon>
        <taxon>Sphingomonadaceae</taxon>
        <taxon>Rhizorhapis</taxon>
    </lineage>
</organism>
<dbReference type="Proteomes" id="UP000575068">
    <property type="component" value="Unassembled WGS sequence"/>
</dbReference>
<proteinExistence type="predicted"/>
<dbReference type="PROSITE" id="PS00455">
    <property type="entry name" value="AMP_BINDING"/>
    <property type="match status" value="1"/>
</dbReference>
<name>A0A840HSZ5_9SPHN</name>
<evidence type="ECO:0000313" key="4">
    <source>
        <dbReference type="Proteomes" id="UP000575068"/>
    </source>
</evidence>
<reference evidence="3 4" key="1">
    <citation type="submission" date="2020-08" db="EMBL/GenBank/DDBJ databases">
        <title>Genomic Encyclopedia of Type Strains, Phase IV (KMG-IV): sequencing the most valuable type-strain genomes for metagenomic binning, comparative biology and taxonomic classification.</title>
        <authorList>
            <person name="Goeker M."/>
        </authorList>
    </citation>
    <scope>NUCLEOTIDE SEQUENCE [LARGE SCALE GENOMIC DNA]</scope>
    <source>
        <strain evidence="3 4">DSM 7465</strain>
    </source>
</reference>
<dbReference type="InterPro" id="IPR045851">
    <property type="entry name" value="AMP-bd_C_sf"/>
</dbReference>